<dbReference type="Pfam" id="PF00561">
    <property type="entry name" value="Abhydrolase_1"/>
    <property type="match status" value="1"/>
</dbReference>
<dbReference type="PANTHER" id="PTHR43689:SF9">
    <property type="entry name" value="LYSOPHOSPHOLIPASE BODYGUARD 3-RELATED"/>
    <property type="match status" value="1"/>
</dbReference>
<dbReference type="PANTHER" id="PTHR43689">
    <property type="entry name" value="HYDROLASE"/>
    <property type="match status" value="1"/>
</dbReference>
<evidence type="ECO:0000313" key="2">
    <source>
        <dbReference type="EMBL" id="KAK8957199.1"/>
    </source>
</evidence>
<sequence>MKLLTIAGNAINTAVSVIVFSFLDLLDAFLCIIYKLVDFAVDWEWKPCYCSFSSSGNIVATGCSSNGSNVLLLCASTNRLHLESISGTLHFRPYLLSEFAAFISQKYTGRHRRTPAILEIPSLKPKPRAAVPRWSDCDCRTCNQWSAGRESESRSLYVRAEGNLAGTEEDVVFIHGFISSSSFWTETVFGEFSEAARSRYRFLAVDLLGFGRSPKPEESLYTIREHLEMIERSINQHGVRRRFHIVAHSLGSVLALALAARHPDSVLSLTLLAPPYFPAREGEEGELAVMRRVAPRKVWPPMAFAASMACWYEHVSRTICLLICRQHRLWDFIFRLLTLNRIRTFLIEGFMCHTHNAAWHTLHNVICGNSKKMDRYLAALREQPGCHVNIFHGENDQLVPVDCSYAVQSRVPRANLKVIGGKDHITMVVGRQKNFAAELEKIWSDAKGNNVS</sequence>
<evidence type="ECO:0000313" key="3">
    <source>
        <dbReference type="Proteomes" id="UP001418222"/>
    </source>
</evidence>
<name>A0AAP0C397_9ASPA</name>
<dbReference type="SUPFAM" id="SSF53474">
    <property type="entry name" value="alpha/beta-Hydrolases"/>
    <property type="match status" value="1"/>
</dbReference>
<comment type="caution">
    <text evidence="2">The sequence shown here is derived from an EMBL/GenBank/DDBJ whole genome shotgun (WGS) entry which is preliminary data.</text>
</comment>
<dbReference type="Gene3D" id="3.40.50.1820">
    <property type="entry name" value="alpha/beta hydrolase"/>
    <property type="match status" value="1"/>
</dbReference>
<proteinExistence type="predicted"/>
<feature type="domain" description="AB hydrolase-1" evidence="1">
    <location>
        <begin position="171"/>
        <end position="427"/>
    </location>
</feature>
<dbReference type="InterPro" id="IPR029058">
    <property type="entry name" value="AB_hydrolase_fold"/>
</dbReference>
<dbReference type="PRINTS" id="PR00111">
    <property type="entry name" value="ABHYDROLASE"/>
</dbReference>
<dbReference type="InterPro" id="IPR000073">
    <property type="entry name" value="AB_hydrolase_1"/>
</dbReference>
<reference evidence="2 3" key="1">
    <citation type="journal article" date="2022" name="Nat. Plants">
        <title>Genomes of leafy and leafless Platanthera orchids illuminate the evolution of mycoheterotrophy.</title>
        <authorList>
            <person name="Li M.H."/>
            <person name="Liu K.W."/>
            <person name="Li Z."/>
            <person name="Lu H.C."/>
            <person name="Ye Q.L."/>
            <person name="Zhang D."/>
            <person name="Wang J.Y."/>
            <person name="Li Y.F."/>
            <person name="Zhong Z.M."/>
            <person name="Liu X."/>
            <person name="Yu X."/>
            <person name="Liu D.K."/>
            <person name="Tu X.D."/>
            <person name="Liu B."/>
            <person name="Hao Y."/>
            <person name="Liao X.Y."/>
            <person name="Jiang Y.T."/>
            <person name="Sun W.H."/>
            <person name="Chen J."/>
            <person name="Chen Y.Q."/>
            <person name="Ai Y."/>
            <person name="Zhai J.W."/>
            <person name="Wu S.S."/>
            <person name="Zhou Z."/>
            <person name="Hsiao Y.Y."/>
            <person name="Wu W.L."/>
            <person name="Chen Y.Y."/>
            <person name="Lin Y.F."/>
            <person name="Hsu J.L."/>
            <person name="Li C.Y."/>
            <person name="Wang Z.W."/>
            <person name="Zhao X."/>
            <person name="Zhong W.Y."/>
            <person name="Ma X.K."/>
            <person name="Ma L."/>
            <person name="Huang J."/>
            <person name="Chen G.Z."/>
            <person name="Huang M.Z."/>
            <person name="Huang L."/>
            <person name="Peng D.H."/>
            <person name="Luo Y.B."/>
            <person name="Zou S.Q."/>
            <person name="Chen S.P."/>
            <person name="Lan S."/>
            <person name="Tsai W.C."/>
            <person name="Van de Peer Y."/>
            <person name="Liu Z.J."/>
        </authorList>
    </citation>
    <scope>NUCLEOTIDE SEQUENCE [LARGE SCALE GENOMIC DNA]</scope>
    <source>
        <strain evidence="2">Lor287</strain>
    </source>
</reference>
<organism evidence="2 3">
    <name type="scientific">Platanthera zijinensis</name>
    <dbReference type="NCBI Taxonomy" id="2320716"/>
    <lineage>
        <taxon>Eukaryota</taxon>
        <taxon>Viridiplantae</taxon>
        <taxon>Streptophyta</taxon>
        <taxon>Embryophyta</taxon>
        <taxon>Tracheophyta</taxon>
        <taxon>Spermatophyta</taxon>
        <taxon>Magnoliopsida</taxon>
        <taxon>Liliopsida</taxon>
        <taxon>Asparagales</taxon>
        <taxon>Orchidaceae</taxon>
        <taxon>Orchidoideae</taxon>
        <taxon>Orchideae</taxon>
        <taxon>Orchidinae</taxon>
        <taxon>Platanthera</taxon>
    </lineage>
</organism>
<accession>A0AAP0C397</accession>
<evidence type="ECO:0000259" key="1">
    <source>
        <dbReference type="Pfam" id="PF00561"/>
    </source>
</evidence>
<dbReference type="EMBL" id="JBBWWQ010000001">
    <property type="protein sequence ID" value="KAK8957199.1"/>
    <property type="molecule type" value="Genomic_DNA"/>
</dbReference>
<dbReference type="Proteomes" id="UP001418222">
    <property type="component" value="Unassembled WGS sequence"/>
</dbReference>
<keyword evidence="3" id="KW-1185">Reference proteome</keyword>
<protein>
    <recommendedName>
        <fullName evidence="1">AB hydrolase-1 domain-containing protein</fullName>
    </recommendedName>
</protein>
<dbReference type="AlphaFoldDB" id="A0AAP0C397"/>
<gene>
    <name evidence="2" type="ORF">KSP39_PZI001188</name>
</gene>